<comment type="catalytic activity">
    <reaction evidence="1">
        <text>ATP + protein L-histidine = ADP + protein N-phospho-L-histidine.</text>
        <dbReference type="EC" id="2.7.13.3"/>
    </reaction>
</comment>
<sequence length="1631" mass="182221">MLNFITTPDSEPTASSDFDDGVTVTELISSVDWASTSLGPANSWPLWLKSVVDLCLHSVLPTQLYIGPERTVIHNQKWRDTFQSTYPSRLGRSAFETLTEADNSIEELFQTAFAGKAQFKNDYPLHVMRFGYMEEVYFTLSFSPIFTDTGSIGGVICILEETTRKVLLTRRLKTINDLTYGIQGARSVEHACRLITTVLQDNADIPFVIIYLIEKQITDSEYKPKSLRLEATTFDRDLVPVKGMDGTEEYMYFPGQSSRDLPNYLFNTPDLIDLTEDIDNTTAHTVSEHWPIKHAIATNQNVVTKLRDNSTALLCPITSIVDGKSVSTAVMICGVNKRRMLDKEYEEFFQLAIDRVSSCLTRSRVREAERKQAHNLADLDRQKILFFQDISHELRSPLSLMLLPLGEAIELCPKDSQTLGYLKVVQNNNRRLLNLVNTLLQFAHTEAGRHHAWFCESDIARLTMELAANYESMTKFLGLDYKLGIPSDGELVRQMKQKIFLDRDMYEKIFFNLCSNAFNHTRTGGVTVRLFAEKRRERDGVVLEVSDTGVGIHKEQLSKIFQRFYRVESRHSRSSEGIGIGLALVKELVARHDGEISVESQVNVGTTFRVWIPAGFDHLPRKQVRFESDQQDSSFAQDLYAELSGSSPGSCEKDPISVDDNNLKRVRSSSNVDTDCIGFDNTRKYVLLVDDNADMRNYLITLIKKQFNCICAANGHDALEIIKRSPRSPDLVLSDVMMPGMNGYELLTALRSDPTTQTIPVILISALAGEASVEGLEKGADDYIVKPFDAHELMARIHVNIKLSDVRRQLIAEQRRQFETNKLLFTISNKIRSGFGIQETLDTAVLEVKKILSCDCLLIIQNNVTKEGTNCKVMAASMHPPEELVGRVINRFDNNETAVDYKIQPMTESAIDPLSTTSGNASLASDSLSDELSDSSGLNVKVCTDFESQILHRRVSYISLAIYLKSSLWGWILAYRKPHCKWTAEEKTFFQQVSNQIGLAICHTILIEEKLKREAQMEAAKEANKAKNQILANTSHELRTSVGAIVGALSAFEGTELTFEQRDMVEVMSRASDVVLSVVNDILDAARLEQQKLALLSRSFDLLDLIEKTVIMFGERAGAKDIEFIVSYDPETFPRYVNTDPERLQQVMMNFLSNAIKFTDCGEIVMKLSIKKDDGAAAAEASNNSYLYVEVSDTGVGIDPASIPHIWESFSQGDASMTRGRDGSGLGLSICRSLIDLNGGKYGVDSEFGKGSTFWFTWNIDNSTTSSIPTTLFPQGGSGFKDFLLAKSMRVFIIDPLEIARTSYAALIRGSVNKVHTYADCKSAIESARELKRCNEPACELVFFSLKNDNAATVEVAAKELRNICGEHLSIVLMVFSSIDGCALAKSVIERIGENVVAICKPILQKRVIDCISNFDKFMTKLEETSDTEIENNSLWIYSKFYNHNRPTKDTEGLAIIRGVRQSVSDSKSEGVSAGLVPRKRSASDNEERGTSKIAKASKCVLCVDDNHITQKIVKSLLDKLGYRYLGAVDGEEAIEIVRAQYMTSASPRSEVKISLILMDCAMPGMSGFETTRAIRSLGSEFQDLPIIALTASALEETREQCLEAGMNDYLSKPLLPQNLNEKLIKWLGEN</sequence>
<name>A0A9N8ZN74_9GLOM</name>
<evidence type="ECO:0000256" key="1">
    <source>
        <dbReference type="ARBA" id="ARBA00000085"/>
    </source>
</evidence>
<feature type="domain" description="Response regulatory" evidence="9">
    <location>
        <begin position="685"/>
        <end position="801"/>
    </location>
</feature>
<dbReference type="PANTHER" id="PTHR43047">
    <property type="entry name" value="TWO-COMPONENT HISTIDINE PROTEIN KINASE"/>
    <property type="match status" value="1"/>
</dbReference>
<dbReference type="SMART" id="SM00448">
    <property type="entry name" value="REC"/>
    <property type="match status" value="2"/>
</dbReference>
<dbReference type="EC" id="2.7.13.3" evidence="2"/>
<keyword evidence="11" id="KW-1185">Reference proteome</keyword>
<dbReference type="PANTHER" id="PTHR43047:SF72">
    <property type="entry name" value="OSMOSENSING HISTIDINE PROTEIN KINASE SLN1"/>
    <property type="match status" value="1"/>
</dbReference>
<dbReference type="Pfam" id="PF02518">
    <property type="entry name" value="HATPase_c"/>
    <property type="match status" value="2"/>
</dbReference>
<evidence type="ECO:0000259" key="9">
    <source>
        <dbReference type="PROSITE" id="PS50110"/>
    </source>
</evidence>
<dbReference type="CDD" id="cd16922">
    <property type="entry name" value="HATPase_EvgS-ArcB-TorS-like"/>
    <property type="match status" value="1"/>
</dbReference>
<keyword evidence="3 6" id="KW-0597">Phosphoprotein</keyword>
<protein>
    <recommendedName>
        <fullName evidence="2">histidine kinase</fullName>
        <ecNumber evidence="2">2.7.13.3</ecNumber>
    </recommendedName>
</protein>
<feature type="domain" description="Response regulatory" evidence="9">
    <location>
        <begin position="1500"/>
        <end position="1628"/>
    </location>
</feature>
<dbReference type="SUPFAM" id="SSF52172">
    <property type="entry name" value="CheY-like"/>
    <property type="match status" value="2"/>
</dbReference>
<dbReference type="FunFam" id="3.30.565.10:FF:000010">
    <property type="entry name" value="Sensor histidine kinase RcsC"/>
    <property type="match status" value="1"/>
</dbReference>
<evidence type="ECO:0000256" key="6">
    <source>
        <dbReference type="PROSITE-ProRule" id="PRU00169"/>
    </source>
</evidence>
<dbReference type="InterPro" id="IPR036097">
    <property type="entry name" value="HisK_dim/P_sf"/>
</dbReference>
<dbReference type="Gene3D" id="1.10.287.130">
    <property type="match status" value="2"/>
</dbReference>
<dbReference type="SUPFAM" id="SSF55874">
    <property type="entry name" value="ATPase domain of HSP90 chaperone/DNA topoisomerase II/histidine kinase"/>
    <property type="match status" value="2"/>
</dbReference>
<dbReference type="Proteomes" id="UP000789572">
    <property type="component" value="Unassembled WGS sequence"/>
</dbReference>
<evidence type="ECO:0000256" key="4">
    <source>
        <dbReference type="ARBA" id="ARBA00022679"/>
    </source>
</evidence>
<dbReference type="Pfam" id="PF00072">
    <property type="entry name" value="Response_reg"/>
    <property type="match status" value="2"/>
</dbReference>
<evidence type="ECO:0000256" key="3">
    <source>
        <dbReference type="ARBA" id="ARBA00022553"/>
    </source>
</evidence>
<dbReference type="InterPro" id="IPR011006">
    <property type="entry name" value="CheY-like_superfamily"/>
</dbReference>
<dbReference type="InterPro" id="IPR036890">
    <property type="entry name" value="HATPase_C_sf"/>
</dbReference>
<dbReference type="InterPro" id="IPR003661">
    <property type="entry name" value="HisK_dim/P_dom"/>
</dbReference>
<dbReference type="SMART" id="SM00065">
    <property type="entry name" value="GAF"/>
    <property type="match status" value="1"/>
</dbReference>
<dbReference type="Pfam" id="PF01590">
    <property type="entry name" value="GAF"/>
    <property type="match status" value="1"/>
</dbReference>
<reference evidence="10" key="1">
    <citation type="submission" date="2021-06" db="EMBL/GenBank/DDBJ databases">
        <authorList>
            <person name="Kallberg Y."/>
            <person name="Tangrot J."/>
            <person name="Rosling A."/>
        </authorList>
    </citation>
    <scope>NUCLEOTIDE SEQUENCE</scope>
    <source>
        <strain evidence="10">IA702</strain>
    </source>
</reference>
<dbReference type="PROSITE" id="PS50110">
    <property type="entry name" value="RESPONSE_REGULATORY"/>
    <property type="match status" value="2"/>
</dbReference>
<dbReference type="PRINTS" id="PR00344">
    <property type="entry name" value="BCTRLSENSOR"/>
</dbReference>
<dbReference type="InterPro" id="IPR004358">
    <property type="entry name" value="Sig_transdc_His_kin-like_C"/>
</dbReference>
<dbReference type="SUPFAM" id="SSF47384">
    <property type="entry name" value="Homodimeric domain of signal transducing histidine kinase"/>
    <property type="match status" value="2"/>
</dbReference>
<gene>
    <name evidence="10" type="ORF">POCULU_LOCUS2619</name>
</gene>
<evidence type="ECO:0000256" key="2">
    <source>
        <dbReference type="ARBA" id="ARBA00012438"/>
    </source>
</evidence>
<evidence type="ECO:0000259" key="8">
    <source>
        <dbReference type="PROSITE" id="PS50109"/>
    </source>
</evidence>
<comment type="caution">
    <text evidence="10">The sequence shown here is derived from an EMBL/GenBank/DDBJ whole genome shotgun (WGS) entry which is preliminary data.</text>
</comment>
<organism evidence="10 11">
    <name type="scientific">Paraglomus occultum</name>
    <dbReference type="NCBI Taxonomy" id="144539"/>
    <lineage>
        <taxon>Eukaryota</taxon>
        <taxon>Fungi</taxon>
        <taxon>Fungi incertae sedis</taxon>
        <taxon>Mucoromycota</taxon>
        <taxon>Glomeromycotina</taxon>
        <taxon>Glomeromycetes</taxon>
        <taxon>Paraglomerales</taxon>
        <taxon>Paraglomeraceae</taxon>
        <taxon>Paraglomus</taxon>
    </lineage>
</organism>
<dbReference type="SMART" id="SM00387">
    <property type="entry name" value="HATPase_c"/>
    <property type="match status" value="2"/>
</dbReference>
<feature type="domain" description="Histidine kinase" evidence="8">
    <location>
        <begin position="1033"/>
        <end position="1262"/>
    </location>
</feature>
<dbReference type="SUPFAM" id="SSF55781">
    <property type="entry name" value="GAF domain-like"/>
    <property type="match status" value="1"/>
</dbReference>
<evidence type="ECO:0000256" key="5">
    <source>
        <dbReference type="ARBA" id="ARBA00022777"/>
    </source>
</evidence>
<dbReference type="InterPro" id="IPR003594">
    <property type="entry name" value="HATPase_dom"/>
</dbReference>
<dbReference type="Gene3D" id="3.30.450.20">
    <property type="entry name" value="PAS domain"/>
    <property type="match status" value="1"/>
</dbReference>
<accession>A0A9N8ZN74</accession>
<keyword evidence="5" id="KW-0418">Kinase</keyword>
<feature type="domain" description="Histidine kinase" evidence="8">
    <location>
        <begin position="389"/>
        <end position="616"/>
    </location>
</feature>
<dbReference type="GO" id="GO:0000155">
    <property type="term" value="F:phosphorelay sensor kinase activity"/>
    <property type="evidence" value="ECO:0007669"/>
    <property type="project" value="InterPro"/>
</dbReference>
<keyword evidence="4" id="KW-0808">Transferase</keyword>
<dbReference type="CDD" id="cd00082">
    <property type="entry name" value="HisKA"/>
    <property type="match status" value="1"/>
</dbReference>
<dbReference type="Gene3D" id="3.30.565.10">
    <property type="entry name" value="Histidine kinase-like ATPase, C-terminal domain"/>
    <property type="match status" value="2"/>
</dbReference>
<dbReference type="Pfam" id="PF00512">
    <property type="entry name" value="HisKA"/>
    <property type="match status" value="2"/>
</dbReference>
<feature type="region of interest" description="Disordered" evidence="7">
    <location>
        <begin position="1469"/>
        <end position="1490"/>
    </location>
</feature>
<dbReference type="FunFam" id="3.30.565.10:FF:000006">
    <property type="entry name" value="Sensor histidine kinase WalK"/>
    <property type="match status" value="1"/>
</dbReference>
<dbReference type="GO" id="GO:0005886">
    <property type="term" value="C:plasma membrane"/>
    <property type="evidence" value="ECO:0007669"/>
    <property type="project" value="TreeGrafter"/>
</dbReference>
<evidence type="ECO:0000313" key="11">
    <source>
        <dbReference type="Proteomes" id="UP000789572"/>
    </source>
</evidence>
<dbReference type="EMBL" id="CAJVPJ010000253">
    <property type="protein sequence ID" value="CAG8501952.1"/>
    <property type="molecule type" value="Genomic_DNA"/>
</dbReference>
<dbReference type="CDD" id="cd17546">
    <property type="entry name" value="REC_hyHK_CKI1_RcsC-like"/>
    <property type="match status" value="1"/>
</dbReference>
<dbReference type="PROSITE" id="PS50109">
    <property type="entry name" value="HIS_KIN"/>
    <property type="match status" value="2"/>
</dbReference>
<evidence type="ECO:0000313" key="10">
    <source>
        <dbReference type="EMBL" id="CAG8501952.1"/>
    </source>
</evidence>
<feature type="modified residue" description="4-aspartylphosphate" evidence="6">
    <location>
        <position position="1560"/>
    </location>
</feature>
<dbReference type="CDD" id="cd17574">
    <property type="entry name" value="REC_OmpR"/>
    <property type="match status" value="1"/>
</dbReference>
<dbReference type="SMART" id="SM00388">
    <property type="entry name" value="HisKA"/>
    <property type="match status" value="2"/>
</dbReference>
<dbReference type="InterPro" id="IPR001789">
    <property type="entry name" value="Sig_transdc_resp-reg_receiver"/>
</dbReference>
<dbReference type="InterPro" id="IPR003018">
    <property type="entry name" value="GAF"/>
</dbReference>
<evidence type="ECO:0000256" key="7">
    <source>
        <dbReference type="SAM" id="MobiDB-lite"/>
    </source>
</evidence>
<proteinExistence type="predicted"/>
<dbReference type="GO" id="GO:0009927">
    <property type="term" value="F:histidine phosphotransfer kinase activity"/>
    <property type="evidence" value="ECO:0007669"/>
    <property type="project" value="TreeGrafter"/>
</dbReference>
<dbReference type="InterPro" id="IPR029016">
    <property type="entry name" value="GAF-like_dom_sf"/>
</dbReference>
<dbReference type="OrthoDB" id="5378913at2759"/>
<dbReference type="InterPro" id="IPR005467">
    <property type="entry name" value="His_kinase_dom"/>
</dbReference>
<feature type="modified residue" description="4-aspartylphosphate" evidence="6">
    <location>
        <position position="735"/>
    </location>
</feature>
<dbReference type="Gene3D" id="3.30.450.40">
    <property type="match status" value="1"/>
</dbReference>
<dbReference type="Gene3D" id="3.40.50.2300">
    <property type="match status" value="2"/>
</dbReference>